<name>A0A0W0VBI4_9GAMM</name>
<dbReference type="OrthoDB" id="5638390at2"/>
<dbReference type="AlphaFoldDB" id="A0A0W0VBI4"/>
<evidence type="ECO:0000256" key="1">
    <source>
        <dbReference type="SAM" id="Phobius"/>
    </source>
</evidence>
<feature type="transmembrane region" description="Helical" evidence="1">
    <location>
        <begin position="115"/>
        <end position="133"/>
    </location>
</feature>
<dbReference type="PATRIC" id="fig|456.5.peg.1917"/>
<accession>A0A0W0VBI4</accession>
<feature type="transmembrane region" description="Helical" evidence="1">
    <location>
        <begin position="72"/>
        <end position="95"/>
    </location>
</feature>
<evidence type="ECO:0008006" key="4">
    <source>
        <dbReference type="Google" id="ProtNLM"/>
    </source>
</evidence>
<dbReference type="Proteomes" id="UP000055035">
    <property type="component" value="Unassembled WGS sequence"/>
</dbReference>
<keyword evidence="3" id="KW-1185">Reference proteome</keyword>
<keyword evidence="1" id="KW-1133">Transmembrane helix</keyword>
<proteinExistence type="predicted"/>
<gene>
    <name evidence="2" type="ORF">Ljor_1796</name>
</gene>
<comment type="caution">
    <text evidence="2">The sequence shown here is derived from an EMBL/GenBank/DDBJ whole genome shotgun (WGS) entry which is preliminary data.</text>
</comment>
<evidence type="ECO:0000313" key="3">
    <source>
        <dbReference type="Proteomes" id="UP000055035"/>
    </source>
</evidence>
<dbReference type="EMBL" id="LNYJ01000011">
    <property type="protein sequence ID" value="KTD17490.1"/>
    <property type="molecule type" value="Genomic_DNA"/>
</dbReference>
<keyword evidence="1" id="KW-0472">Membrane</keyword>
<dbReference type="RefSeq" id="WP_058471238.1">
    <property type="nucleotide sequence ID" value="NZ_CAAAIC010000008.1"/>
</dbReference>
<sequence length="167" mass="18270">MLDLQLSYLTGSAEVVSNHLMGDDTNPRKRRSIGQMFFKPYESKKEFIFCARHTFTPLALWGMTLIDPVGMAVYALGLTAFATGIMLGGLLGYCFTGDRLIPAFCLHASLKIMSILGQGILDMLVLPLSLVIMTTRGISTGLQSAGIYDYDKPAEPVLTSEINMQPI</sequence>
<evidence type="ECO:0000313" key="2">
    <source>
        <dbReference type="EMBL" id="KTD17490.1"/>
    </source>
</evidence>
<protein>
    <recommendedName>
        <fullName evidence="4">Transmembrane protein</fullName>
    </recommendedName>
</protein>
<reference evidence="2 3" key="1">
    <citation type="submission" date="2015-11" db="EMBL/GenBank/DDBJ databases">
        <title>Genomic analysis of 38 Legionella species identifies large and diverse effector repertoires.</title>
        <authorList>
            <person name="Burstein D."/>
            <person name="Amaro F."/>
            <person name="Zusman T."/>
            <person name="Lifshitz Z."/>
            <person name="Cohen O."/>
            <person name="Gilbert J.A."/>
            <person name="Pupko T."/>
            <person name="Shuman H.A."/>
            <person name="Segal G."/>
        </authorList>
    </citation>
    <scope>NUCLEOTIDE SEQUENCE [LARGE SCALE GENOMIC DNA]</scope>
    <source>
        <strain evidence="2 3">BL-540</strain>
    </source>
</reference>
<organism evidence="2 3">
    <name type="scientific">Legionella jordanis</name>
    <dbReference type="NCBI Taxonomy" id="456"/>
    <lineage>
        <taxon>Bacteria</taxon>
        <taxon>Pseudomonadati</taxon>
        <taxon>Pseudomonadota</taxon>
        <taxon>Gammaproteobacteria</taxon>
        <taxon>Legionellales</taxon>
        <taxon>Legionellaceae</taxon>
        <taxon>Legionella</taxon>
    </lineage>
</organism>
<keyword evidence="1" id="KW-0812">Transmembrane</keyword>